<evidence type="ECO:0000313" key="1">
    <source>
        <dbReference type="EMBL" id="MBB3146164.1"/>
    </source>
</evidence>
<reference evidence="1 2" key="1">
    <citation type="submission" date="2020-08" db="EMBL/GenBank/DDBJ databases">
        <title>Genomic Encyclopedia of Type Strains, Phase III (KMG-III): the genomes of soil and plant-associated and newly described type strains.</title>
        <authorList>
            <person name="Whitman W."/>
        </authorList>
    </citation>
    <scope>NUCLEOTIDE SEQUENCE [LARGE SCALE GENOMIC DNA]</scope>
    <source>
        <strain evidence="1 2">CECT 7015</strain>
    </source>
</reference>
<protein>
    <recommendedName>
        <fullName evidence="3">Dehydrogenase</fullName>
    </recommendedName>
</protein>
<keyword evidence="2" id="KW-1185">Reference proteome</keyword>
<evidence type="ECO:0000313" key="2">
    <source>
        <dbReference type="Proteomes" id="UP000554520"/>
    </source>
</evidence>
<accession>A0A839U854</accession>
<dbReference type="RefSeq" id="WP_246411022.1">
    <property type="nucleotide sequence ID" value="NZ_JACHXN010000007.1"/>
</dbReference>
<proteinExistence type="predicted"/>
<dbReference type="EMBL" id="JACHXN010000007">
    <property type="protein sequence ID" value="MBB3146164.1"/>
    <property type="molecule type" value="Genomic_DNA"/>
</dbReference>
<evidence type="ECO:0008006" key="3">
    <source>
        <dbReference type="Google" id="ProtNLM"/>
    </source>
</evidence>
<name>A0A839U854_9HYPH</name>
<organism evidence="1 2">
    <name type="scientific">Phyllobacterium trifolii</name>
    <dbReference type="NCBI Taxonomy" id="300193"/>
    <lineage>
        <taxon>Bacteria</taxon>
        <taxon>Pseudomonadati</taxon>
        <taxon>Pseudomonadota</taxon>
        <taxon>Alphaproteobacteria</taxon>
        <taxon>Hyphomicrobiales</taxon>
        <taxon>Phyllobacteriaceae</taxon>
        <taxon>Phyllobacterium</taxon>
    </lineage>
</organism>
<dbReference type="AlphaFoldDB" id="A0A839U854"/>
<sequence length="54" mass="5988">MVDKLISDHNGDAHAVILTLLSEREFLLNELQYASSAMGHGFARGWKPKLTSMS</sequence>
<gene>
    <name evidence="1" type="ORF">FHS21_002579</name>
</gene>
<comment type="caution">
    <text evidence="1">The sequence shown here is derived from an EMBL/GenBank/DDBJ whole genome shotgun (WGS) entry which is preliminary data.</text>
</comment>
<dbReference type="Proteomes" id="UP000554520">
    <property type="component" value="Unassembled WGS sequence"/>
</dbReference>